<evidence type="ECO:0000313" key="2">
    <source>
        <dbReference type="Proteomes" id="UP000828251"/>
    </source>
</evidence>
<keyword evidence="2" id="KW-1185">Reference proteome</keyword>
<sequence>MVLDSKCPLANQAKARTPWRGYDEINRYYVLASMTNILFKQLKSCDSVKKGLNKLEDMFKEGRENMLGETRLSPLGQLKTHPCLSVSSTVRKGSSRPIAKSGRII</sequence>
<gene>
    <name evidence="1" type="ORF">J1N35_004981</name>
</gene>
<name>A0A9D4AIU2_9ROSI</name>
<organism evidence="1 2">
    <name type="scientific">Gossypium stocksii</name>
    <dbReference type="NCBI Taxonomy" id="47602"/>
    <lineage>
        <taxon>Eukaryota</taxon>
        <taxon>Viridiplantae</taxon>
        <taxon>Streptophyta</taxon>
        <taxon>Embryophyta</taxon>
        <taxon>Tracheophyta</taxon>
        <taxon>Spermatophyta</taxon>
        <taxon>Magnoliopsida</taxon>
        <taxon>eudicotyledons</taxon>
        <taxon>Gunneridae</taxon>
        <taxon>Pentapetalae</taxon>
        <taxon>rosids</taxon>
        <taxon>malvids</taxon>
        <taxon>Malvales</taxon>
        <taxon>Malvaceae</taxon>
        <taxon>Malvoideae</taxon>
        <taxon>Gossypium</taxon>
    </lineage>
</organism>
<dbReference type="AlphaFoldDB" id="A0A9D4AIU2"/>
<dbReference type="EMBL" id="JAIQCV010000002">
    <property type="protein sequence ID" value="KAH1121821.1"/>
    <property type="molecule type" value="Genomic_DNA"/>
</dbReference>
<evidence type="ECO:0000313" key="1">
    <source>
        <dbReference type="EMBL" id="KAH1121821.1"/>
    </source>
</evidence>
<comment type="caution">
    <text evidence="1">The sequence shown here is derived from an EMBL/GenBank/DDBJ whole genome shotgun (WGS) entry which is preliminary data.</text>
</comment>
<dbReference type="Proteomes" id="UP000828251">
    <property type="component" value="Unassembled WGS sequence"/>
</dbReference>
<dbReference type="OrthoDB" id="1920930at2759"/>
<proteinExistence type="predicted"/>
<protein>
    <submittedName>
        <fullName evidence="1">Uncharacterized protein</fullName>
    </submittedName>
</protein>
<accession>A0A9D4AIU2</accession>
<reference evidence="1 2" key="1">
    <citation type="journal article" date="2021" name="Plant Biotechnol. J.">
        <title>Multi-omics assisted identification of the key and species-specific regulatory components of drought-tolerant mechanisms in Gossypium stocksii.</title>
        <authorList>
            <person name="Yu D."/>
            <person name="Ke L."/>
            <person name="Zhang D."/>
            <person name="Wu Y."/>
            <person name="Sun Y."/>
            <person name="Mei J."/>
            <person name="Sun J."/>
            <person name="Sun Y."/>
        </authorList>
    </citation>
    <scope>NUCLEOTIDE SEQUENCE [LARGE SCALE GENOMIC DNA]</scope>
    <source>
        <strain evidence="2">cv. E1</strain>
        <tissue evidence="1">Leaf</tissue>
    </source>
</reference>